<gene>
    <name evidence="2" type="ORF">IC007_0444</name>
</gene>
<sequence>MKLRVHFLPLGISLLLVLFSIQIPVLHGKYLRDVFESIREQTFQDYEAVIVNSGGDETSDVIKEFGFKEVKKHVRLLEARYMANKESNGDYALLLDETRPLRKDTLEALSKNLHNMVIIGEREVGCSFWVRASQLDKDNIISCNTPEAIKGFALPRLFRRELLSIALEKLKGNLGEKFSQVVFPDHELIYYETSRLSSDVFLIKDELIYHNGDSSLMDIVRKYYRYGKSLKVLKGTPYSFMMSINRKKRKICVGGLHGRLVLYSIYLARGIPFLAGKFS</sequence>
<proteinExistence type="predicted"/>
<dbReference type="Gene3D" id="3.90.550.10">
    <property type="entry name" value="Spore Coat Polysaccharide Biosynthesis Protein SpsA, Chain A"/>
    <property type="match status" value="1"/>
</dbReference>
<reference evidence="3" key="1">
    <citation type="submission" date="2018-09" db="EMBL/GenBank/DDBJ databases">
        <title>Complete Genome Sequencing of Sulfolobus sp. JCM 16834.</title>
        <authorList>
            <person name="Kato S."/>
            <person name="Itoh T."/>
            <person name="Ohkuma M."/>
        </authorList>
    </citation>
    <scope>NUCLEOTIDE SEQUENCE [LARGE SCALE GENOMIC DNA]</scope>
    <source>
        <strain evidence="3">IC-007</strain>
    </source>
</reference>
<dbReference type="EMBL" id="AP018930">
    <property type="protein sequence ID" value="BBG25939.1"/>
    <property type="molecule type" value="Genomic_DNA"/>
</dbReference>
<organism evidence="2 3">
    <name type="scientific">Sulfuracidifex tepidarius</name>
    <dbReference type="NCBI Taxonomy" id="1294262"/>
    <lineage>
        <taxon>Archaea</taxon>
        <taxon>Thermoproteota</taxon>
        <taxon>Thermoprotei</taxon>
        <taxon>Sulfolobales</taxon>
        <taxon>Sulfolobaceae</taxon>
        <taxon>Sulfuracidifex</taxon>
    </lineage>
</organism>
<accession>A0A510E0D3</accession>
<dbReference type="CDD" id="cd00761">
    <property type="entry name" value="Glyco_tranf_GTA_type"/>
    <property type="match status" value="1"/>
</dbReference>
<evidence type="ECO:0000259" key="1">
    <source>
        <dbReference type="Pfam" id="PF00535"/>
    </source>
</evidence>
<name>A0A510E0D3_9CREN</name>
<dbReference type="InterPro" id="IPR001173">
    <property type="entry name" value="Glyco_trans_2-like"/>
</dbReference>
<dbReference type="Pfam" id="PF00535">
    <property type="entry name" value="Glycos_transf_2"/>
    <property type="match status" value="1"/>
</dbReference>
<dbReference type="Proteomes" id="UP000325030">
    <property type="component" value="Chromosome"/>
</dbReference>
<evidence type="ECO:0000313" key="3">
    <source>
        <dbReference type="Proteomes" id="UP000325030"/>
    </source>
</evidence>
<feature type="domain" description="Glycosyltransferase 2-like" evidence="1">
    <location>
        <begin position="23"/>
        <end position="109"/>
    </location>
</feature>
<protein>
    <recommendedName>
        <fullName evidence="1">Glycosyltransferase 2-like domain-containing protein</fullName>
    </recommendedName>
</protein>
<evidence type="ECO:0000313" key="2">
    <source>
        <dbReference type="EMBL" id="BBG25939.1"/>
    </source>
</evidence>
<dbReference type="InterPro" id="IPR029044">
    <property type="entry name" value="Nucleotide-diphossugar_trans"/>
</dbReference>
<dbReference type="SUPFAM" id="SSF53448">
    <property type="entry name" value="Nucleotide-diphospho-sugar transferases"/>
    <property type="match status" value="1"/>
</dbReference>
<dbReference type="AlphaFoldDB" id="A0A510E0D3"/>